<reference evidence="9" key="1">
    <citation type="journal article" date="2014" name="Int. J. Syst. Evol. Microbiol.">
        <title>Complete genome sequence of Corynebacterium casei LMG S-19264T (=DSM 44701T), isolated from a smear-ripened cheese.</title>
        <authorList>
            <consortium name="US DOE Joint Genome Institute (JGI-PGF)"/>
            <person name="Walter F."/>
            <person name="Albersmeier A."/>
            <person name="Kalinowski J."/>
            <person name="Ruckert C."/>
        </authorList>
    </citation>
    <scope>NUCLEOTIDE SEQUENCE</scope>
    <source>
        <strain evidence="9">CGMCC 1.15322</strain>
    </source>
</reference>
<comment type="function">
    <text evidence="1">Involved in the transposition of the insertion sequence IS5.</text>
</comment>
<keyword evidence="5" id="KW-0233">DNA recombination</keyword>
<keyword evidence="3" id="KW-0815">Transposition</keyword>
<dbReference type="GO" id="GO:0004803">
    <property type="term" value="F:transposase activity"/>
    <property type="evidence" value="ECO:0007669"/>
    <property type="project" value="InterPro"/>
</dbReference>
<name>A0A916SSK5_9BURK</name>
<keyword evidence="10" id="KW-1185">Reference proteome</keyword>
<dbReference type="GO" id="GO:0006313">
    <property type="term" value="P:DNA transposition"/>
    <property type="evidence" value="ECO:0007669"/>
    <property type="project" value="InterPro"/>
</dbReference>
<dbReference type="Pfam" id="PF05598">
    <property type="entry name" value="DUF772"/>
    <property type="match status" value="1"/>
</dbReference>
<dbReference type="InterPro" id="IPR047959">
    <property type="entry name" value="Transpos_IS5"/>
</dbReference>
<evidence type="ECO:0000256" key="3">
    <source>
        <dbReference type="ARBA" id="ARBA00022578"/>
    </source>
</evidence>
<dbReference type="GO" id="GO:0003677">
    <property type="term" value="F:DNA binding"/>
    <property type="evidence" value="ECO:0007669"/>
    <property type="project" value="UniProtKB-KW"/>
</dbReference>
<evidence type="ECO:0000256" key="6">
    <source>
        <dbReference type="SAM" id="MobiDB-lite"/>
    </source>
</evidence>
<protein>
    <submittedName>
        <fullName evidence="9">Uncharacterized protein</fullName>
    </submittedName>
</protein>
<reference evidence="9" key="2">
    <citation type="submission" date="2020-09" db="EMBL/GenBank/DDBJ databases">
        <authorList>
            <person name="Sun Q."/>
            <person name="Zhou Y."/>
        </authorList>
    </citation>
    <scope>NUCLEOTIDE SEQUENCE</scope>
    <source>
        <strain evidence="9">CGMCC 1.15322</strain>
    </source>
</reference>
<dbReference type="Pfam" id="PF01609">
    <property type="entry name" value="DDE_Tnp_1"/>
    <property type="match status" value="1"/>
</dbReference>
<gene>
    <name evidence="9" type="ORF">GCM10011496_38910</name>
</gene>
<feature type="domain" description="Transposase InsH N-terminal" evidence="8">
    <location>
        <begin position="1"/>
        <end position="82"/>
    </location>
</feature>
<accession>A0A916SSK5</accession>
<keyword evidence="4" id="KW-0238">DNA-binding</keyword>
<feature type="domain" description="Transposase IS4-like" evidence="7">
    <location>
        <begin position="109"/>
        <end position="175"/>
    </location>
</feature>
<dbReference type="InterPro" id="IPR002559">
    <property type="entry name" value="Transposase_11"/>
</dbReference>
<evidence type="ECO:0000313" key="10">
    <source>
        <dbReference type="Proteomes" id="UP000620596"/>
    </source>
</evidence>
<dbReference type="NCBIfam" id="NF033581">
    <property type="entry name" value="transpos_IS5_4"/>
    <property type="match status" value="1"/>
</dbReference>
<comment type="similarity">
    <text evidence="2">Belongs to the transposase 11 family.</text>
</comment>
<evidence type="ECO:0000259" key="8">
    <source>
        <dbReference type="Pfam" id="PF05598"/>
    </source>
</evidence>
<proteinExistence type="inferred from homology"/>
<dbReference type="InterPro" id="IPR008490">
    <property type="entry name" value="Transposase_InsH_N"/>
</dbReference>
<evidence type="ECO:0000256" key="2">
    <source>
        <dbReference type="ARBA" id="ARBA00010075"/>
    </source>
</evidence>
<evidence type="ECO:0000256" key="5">
    <source>
        <dbReference type="ARBA" id="ARBA00023172"/>
    </source>
</evidence>
<evidence type="ECO:0000256" key="1">
    <source>
        <dbReference type="ARBA" id="ARBA00003544"/>
    </source>
</evidence>
<evidence type="ECO:0000313" key="9">
    <source>
        <dbReference type="EMBL" id="GGB14173.1"/>
    </source>
</evidence>
<dbReference type="PANTHER" id="PTHR35604">
    <property type="entry name" value="TRANSPOSASE INSH FOR INSERTION SEQUENCE ELEMENT IS5A-RELATED"/>
    <property type="match status" value="1"/>
</dbReference>
<dbReference type="PANTHER" id="PTHR35604:SF2">
    <property type="entry name" value="TRANSPOSASE INSH FOR INSERTION SEQUENCE ELEMENT IS5A-RELATED"/>
    <property type="match status" value="1"/>
</dbReference>
<evidence type="ECO:0000256" key="4">
    <source>
        <dbReference type="ARBA" id="ARBA00023125"/>
    </source>
</evidence>
<comment type="caution">
    <text evidence="9">The sequence shown here is derived from an EMBL/GenBank/DDBJ whole genome shotgun (WGS) entry which is preliminary data.</text>
</comment>
<dbReference type="AlphaFoldDB" id="A0A916SSK5"/>
<evidence type="ECO:0000259" key="7">
    <source>
        <dbReference type="Pfam" id="PF01609"/>
    </source>
</evidence>
<dbReference type="EMBL" id="BMIG01000024">
    <property type="protein sequence ID" value="GGB14173.1"/>
    <property type="molecule type" value="Genomic_DNA"/>
</dbReference>
<dbReference type="Proteomes" id="UP000620596">
    <property type="component" value="Unassembled WGS sequence"/>
</dbReference>
<organism evidence="9 10">
    <name type="scientific">Polaromonas eurypsychrophila</name>
    <dbReference type="NCBI Taxonomy" id="1614635"/>
    <lineage>
        <taxon>Bacteria</taxon>
        <taxon>Pseudomonadati</taxon>
        <taxon>Pseudomonadota</taxon>
        <taxon>Betaproteobacteria</taxon>
        <taxon>Burkholderiales</taxon>
        <taxon>Comamonadaceae</taxon>
        <taxon>Polaromonas</taxon>
    </lineage>
</organism>
<feature type="region of interest" description="Disordered" evidence="6">
    <location>
        <begin position="168"/>
        <end position="189"/>
    </location>
</feature>
<sequence>MSQVVPWSELLALITPHASVAKTGRPSFDVATMRIHFLQQWFGLFDLGAEEALFETCFYRGFVGISGTQRIPDRVSVLRFRRLLEEHELSPKVLQVINANLSAHGLLLKTGSAVDATLIAALSSTKNSSGERAPEMHQTKKGNQWHFGIKGHIGVDADSGLVHTVIGTAAQRHSGPRQRREPMSWSAAR</sequence>